<name>A0A1E1WA61_PECGO</name>
<accession>A0A1E1WA61</accession>
<dbReference type="GO" id="GO:0004301">
    <property type="term" value="F:epoxide hydrolase activity"/>
    <property type="evidence" value="ECO:0007669"/>
    <property type="project" value="UniProtKB-ARBA"/>
</dbReference>
<dbReference type="Gene3D" id="3.40.50.1820">
    <property type="entry name" value="alpha/beta hydrolase"/>
    <property type="match status" value="1"/>
</dbReference>
<dbReference type="EMBL" id="GDQN01007190">
    <property type="protein sequence ID" value="JAT83864.1"/>
    <property type="molecule type" value="Transcribed_RNA"/>
</dbReference>
<proteinExistence type="predicted"/>
<reference evidence="2" key="1">
    <citation type="submission" date="2015-09" db="EMBL/GenBank/DDBJ databases">
        <title>De novo assembly of Pectinophora gossypiella (Pink Bollworm) gut transcriptome.</title>
        <authorList>
            <person name="Tassone E.E."/>
        </authorList>
    </citation>
    <scope>NUCLEOTIDE SEQUENCE</scope>
</reference>
<dbReference type="Pfam" id="PF12697">
    <property type="entry name" value="Abhydrolase_6"/>
    <property type="match status" value="1"/>
</dbReference>
<protein>
    <recommendedName>
        <fullName evidence="1">AB hydrolase-1 domain-containing protein</fullName>
    </recommendedName>
</protein>
<dbReference type="PANTHER" id="PTHR43329">
    <property type="entry name" value="EPOXIDE HYDROLASE"/>
    <property type="match status" value="1"/>
</dbReference>
<dbReference type="InterPro" id="IPR029058">
    <property type="entry name" value="AB_hydrolase_fold"/>
</dbReference>
<sequence>MSNNSINMGAKSKKVLEVVSGWEAVELAVKCIFFGIWQLIQMFVKRLWKGHRRKSKNSSVELTVDNSVGTHCYIKIMGVKYHYVKTGPKTGQLVLILGDAPDTGKLWGPTWTTVVRRLSEEGYHIITLDLRGTGGSEGGRRSDLAPPRAVEELSNLMEVLGVSENNPAVVIGFGIGGMLTWYLAHCHGRMIGKLAVVGAPHPNLYWQYPPAAFCNRVLHFIQWPNFPEQWLAEGAQERDGRWASSRACDWSGPLNYVRGAAWWRVRANHRIESPTLLVGARDSAAQLVTSAQYCLSSTLRMVTTPDPTDLELATIVQDFLIEKEKSSEFEPRTLMGRMLGAVAGRGRELTAKLVLPPVQG</sequence>
<evidence type="ECO:0000259" key="1">
    <source>
        <dbReference type="Pfam" id="PF12697"/>
    </source>
</evidence>
<gene>
    <name evidence="2" type="ORF">g.7464</name>
</gene>
<organism evidence="2">
    <name type="scientific">Pectinophora gossypiella</name>
    <name type="common">Cotton pink bollworm</name>
    <name type="synonym">Depressaria gossypiella</name>
    <dbReference type="NCBI Taxonomy" id="13191"/>
    <lineage>
        <taxon>Eukaryota</taxon>
        <taxon>Metazoa</taxon>
        <taxon>Ecdysozoa</taxon>
        <taxon>Arthropoda</taxon>
        <taxon>Hexapoda</taxon>
        <taxon>Insecta</taxon>
        <taxon>Pterygota</taxon>
        <taxon>Neoptera</taxon>
        <taxon>Endopterygota</taxon>
        <taxon>Lepidoptera</taxon>
        <taxon>Glossata</taxon>
        <taxon>Ditrysia</taxon>
        <taxon>Gelechioidea</taxon>
        <taxon>Gelechiidae</taxon>
        <taxon>Apatetrinae</taxon>
        <taxon>Pectinophora</taxon>
    </lineage>
</organism>
<dbReference type="SUPFAM" id="SSF53474">
    <property type="entry name" value="alpha/beta-Hydrolases"/>
    <property type="match status" value="1"/>
</dbReference>
<dbReference type="InterPro" id="IPR000073">
    <property type="entry name" value="AB_hydrolase_1"/>
</dbReference>
<evidence type="ECO:0000313" key="2">
    <source>
        <dbReference type="EMBL" id="JAT83864.1"/>
    </source>
</evidence>
<dbReference type="OrthoDB" id="408373at2759"/>
<feature type="domain" description="AB hydrolase-1" evidence="1">
    <location>
        <begin position="102"/>
        <end position="288"/>
    </location>
</feature>
<dbReference type="AlphaFoldDB" id="A0A1E1WA61"/>